<name>A0A8S5QJG2_9CAUD</name>
<organism evidence="1">
    <name type="scientific">Siphoviridae sp. ctCUc43</name>
    <dbReference type="NCBI Taxonomy" id="2825379"/>
    <lineage>
        <taxon>Viruses</taxon>
        <taxon>Duplodnaviria</taxon>
        <taxon>Heunggongvirae</taxon>
        <taxon>Uroviricota</taxon>
        <taxon>Caudoviricetes</taxon>
    </lineage>
</organism>
<protein>
    <submittedName>
        <fullName evidence="1">Tail completion protein</fullName>
    </submittedName>
</protein>
<proteinExistence type="predicted"/>
<sequence>MGGDQCHYGLATCHHKFGGRIQEMTIEERRIQLHEKLCSILGSRNVYYDPPENVKMQYDCIVYSLSQVNQVYANNFTYTYSPGSLITIITRTPEAQTRIVDELMKTFPYARWDRAYVIDHLHHAVVSIYF</sequence>
<reference evidence="1" key="1">
    <citation type="journal article" date="2021" name="Proc. Natl. Acad. Sci. U.S.A.">
        <title>A Catalog of Tens of Thousands of Viruses from Human Metagenomes Reveals Hidden Associations with Chronic Diseases.</title>
        <authorList>
            <person name="Tisza M.J."/>
            <person name="Buck C.B."/>
        </authorList>
    </citation>
    <scope>NUCLEOTIDE SEQUENCE</scope>
    <source>
        <strain evidence="1">CtCUc43</strain>
    </source>
</reference>
<dbReference type="EMBL" id="BK015668">
    <property type="protein sequence ID" value="DAE19146.1"/>
    <property type="molecule type" value="Genomic_DNA"/>
</dbReference>
<evidence type="ECO:0000313" key="1">
    <source>
        <dbReference type="EMBL" id="DAE19146.1"/>
    </source>
</evidence>
<accession>A0A8S5QJG2</accession>